<proteinExistence type="inferred from homology"/>
<dbReference type="EMBL" id="RBTP01000015">
    <property type="protein sequence ID" value="RMT83363.1"/>
    <property type="molecule type" value="Genomic_DNA"/>
</dbReference>
<keyword evidence="7" id="KW-0972">Capsule biogenesis/degradation</keyword>
<feature type="transmembrane region" description="Helical" evidence="11">
    <location>
        <begin position="204"/>
        <end position="222"/>
    </location>
</feature>
<dbReference type="PANTHER" id="PTHR30413">
    <property type="entry name" value="INNER MEMBRANE TRANSPORT PERMEASE"/>
    <property type="match status" value="1"/>
</dbReference>
<evidence type="ECO:0000256" key="11">
    <source>
        <dbReference type="RuleBase" id="RU361157"/>
    </source>
</evidence>
<evidence type="ECO:0000256" key="8">
    <source>
        <dbReference type="ARBA" id="ARBA00022989"/>
    </source>
</evidence>
<gene>
    <name evidence="13" type="ORF">ALP40_100493</name>
</gene>
<keyword evidence="4 11" id="KW-1003">Cell membrane</keyword>
<comment type="similarity">
    <text evidence="2 11">Belongs to the ABC-2 integral membrane protein family.</text>
</comment>
<keyword evidence="8 11" id="KW-1133">Transmembrane helix</keyword>
<feature type="transmembrane region" description="Helical" evidence="11">
    <location>
        <begin position="54"/>
        <end position="75"/>
    </location>
</feature>
<dbReference type="PANTHER" id="PTHR30413:SF10">
    <property type="entry name" value="CAPSULE POLYSACCHARIDE EXPORT INNER-MEMBRANE PROTEIN CTRC"/>
    <property type="match status" value="1"/>
</dbReference>
<evidence type="ECO:0000256" key="6">
    <source>
        <dbReference type="ARBA" id="ARBA00022692"/>
    </source>
</evidence>
<dbReference type="InterPro" id="IPR000412">
    <property type="entry name" value="ABC_2_transport"/>
</dbReference>
<dbReference type="Proteomes" id="UP000273854">
    <property type="component" value="Unassembled WGS sequence"/>
</dbReference>
<protein>
    <recommendedName>
        <fullName evidence="11">Transport permease protein</fullName>
    </recommendedName>
</protein>
<keyword evidence="10 11" id="KW-0472">Membrane</keyword>
<evidence type="ECO:0000259" key="12">
    <source>
        <dbReference type="PROSITE" id="PS51012"/>
    </source>
</evidence>
<evidence type="ECO:0000256" key="10">
    <source>
        <dbReference type="ARBA" id="ARBA00023136"/>
    </source>
</evidence>
<feature type="domain" description="ABC transmembrane type-2" evidence="12">
    <location>
        <begin position="56"/>
        <end position="281"/>
    </location>
</feature>
<evidence type="ECO:0000313" key="14">
    <source>
        <dbReference type="Proteomes" id="UP000273854"/>
    </source>
</evidence>
<dbReference type="AlphaFoldDB" id="A0A3M5PH19"/>
<accession>A0A3M5PH19</accession>
<dbReference type="GO" id="GO:0043190">
    <property type="term" value="C:ATP-binding cassette (ABC) transporter complex"/>
    <property type="evidence" value="ECO:0007669"/>
    <property type="project" value="InterPro"/>
</dbReference>
<evidence type="ECO:0000256" key="4">
    <source>
        <dbReference type="ARBA" id="ARBA00022475"/>
    </source>
</evidence>
<dbReference type="Pfam" id="PF01061">
    <property type="entry name" value="ABC2_membrane"/>
    <property type="match status" value="1"/>
</dbReference>
<keyword evidence="5" id="KW-0762">Sugar transport</keyword>
<name>A0A3M5PH19_PSEVI</name>
<comment type="subcellular location">
    <subcellularLocation>
        <location evidence="11">Cell inner membrane</location>
        <topology evidence="11">Multi-pass membrane protein</topology>
    </subcellularLocation>
    <subcellularLocation>
        <location evidence="1">Cell membrane</location>
        <topology evidence="1">Multi-pass membrane protein</topology>
    </subcellularLocation>
</comment>
<reference evidence="13 14" key="1">
    <citation type="submission" date="2018-08" db="EMBL/GenBank/DDBJ databases">
        <title>Recombination of ecologically and evolutionarily significant loci maintains genetic cohesion in the Pseudomonas syringae species complex.</title>
        <authorList>
            <person name="Dillon M."/>
            <person name="Thakur S."/>
            <person name="Almeida R.N.D."/>
            <person name="Weir B.S."/>
            <person name="Guttman D.S."/>
        </authorList>
    </citation>
    <scope>NUCLEOTIDE SEQUENCE [LARGE SCALE GENOMIC DNA]</scope>
    <source>
        <strain evidence="13 14">ICMP 19473</strain>
    </source>
</reference>
<feature type="transmembrane region" description="Helical" evidence="11">
    <location>
        <begin position="260"/>
        <end position="278"/>
    </location>
</feature>
<evidence type="ECO:0000256" key="9">
    <source>
        <dbReference type="ARBA" id="ARBA00023047"/>
    </source>
</evidence>
<dbReference type="PIRSF" id="PIRSF006648">
    <property type="entry name" value="DrrB"/>
    <property type="match status" value="1"/>
</dbReference>
<keyword evidence="9" id="KW-0625">Polysaccharide transport</keyword>
<dbReference type="GO" id="GO:0015774">
    <property type="term" value="P:polysaccharide transport"/>
    <property type="evidence" value="ECO:0007669"/>
    <property type="project" value="UniProtKB-KW"/>
</dbReference>
<keyword evidence="6 11" id="KW-0812">Transmembrane</keyword>
<dbReference type="GO" id="GO:0140359">
    <property type="term" value="F:ABC-type transporter activity"/>
    <property type="evidence" value="ECO:0007669"/>
    <property type="project" value="InterPro"/>
</dbReference>
<feature type="transmembrane region" description="Helical" evidence="11">
    <location>
        <begin position="135"/>
        <end position="165"/>
    </location>
</feature>
<dbReference type="InterPro" id="IPR047817">
    <property type="entry name" value="ABC2_TM_bact-type"/>
</dbReference>
<sequence length="289" mass="32786">MRNLRNVWDGKNRGRRLMQDFSASPKEMVASFVRNRRLVWALIKREVIGRYRGSFVGILWSFLNPIFMLAVYTFVFSFVFKARWGTGSDSKTEFALVLFAGLIMFNLFAECVGRAPAAILANVNYVKKVVFPLEILPWVSMGAALFHLLVSLGVWLIAYAIFFGVPSPTVLLLPLVMVPLILFIMGVSWALASLGVYFRDVSQFIGIVITVLMFMSPIFYPVTALPEEYRSMLELNPLTPSIQMAREVLFWGQLPDMVMLLQYYLGSMAVALLGFAWFQKTRKGFADVL</sequence>
<feature type="transmembrane region" description="Helical" evidence="11">
    <location>
        <begin position="171"/>
        <end position="192"/>
    </location>
</feature>
<dbReference type="PRINTS" id="PR00164">
    <property type="entry name" value="ABC2TRNSPORT"/>
</dbReference>
<keyword evidence="3 11" id="KW-0813">Transport</keyword>
<feature type="transmembrane region" description="Helical" evidence="11">
    <location>
        <begin position="95"/>
        <end position="123"/>
    </location>
</feature>
<evidence type="ECO:0000256" key="1">
    <source>
        <dbReference type="ARBA" id="ARBA00004651"/>
    </source>
</evidence>
<dbReference type="InterPro" id="IPR013525">
    <property type="entry name" value="ABC2_TM"/>
</dbReference>
<dbReference type="PROSITE" id="PS51012">
    <property type="entry name" value="ABC_TM2"/>
    <property type="match status" value="1"/>
</dbReference>
<evidence type="ECO:0000256" key="3">
    <source>
        <dbReference type="ARBA" id="ARBA00022448"/>
    </source>
</evidence>
<evidence type="ECO:0000256" key="5">
    <source>
        <dbReference type="ARBA" id="ARBA00022597"/>
    </source>
</evidence>
<evidence type="ECO:0000313" key="13">
    <source>
        <dbReference type="EMBL" id="RMT83363.1"/>
    </source>
</evidence>
<comment type="caution">
    <text evidence="13">The sequence shown here is derived from an EMBL/GenBank/DDBJ whole genome shotgun (WGS) entry which is preliminary data.</text>
</comment>
<evidence type="ECO:0000256" key="2">
    <source>
        <dbReference type="ARBA" id="ARBA00007783"/>
    </source>
</evidence>
<dbReference type="GO" id="GO:0015920">
    <property type="term" value="P:lipopolysaccharide transport"/>
    <property type="evidence" value="ECO:0007669"/>
    <property type="project" value="TreeGrafter"/>
</dbReference>
<evidence type="ECO:0000256" key="7">
    <source>
        <dbReference type="ARBA" id="ARBA00022903"/>
    </source>
</evidence>
<organism evidence="13 14">
    <name type="scientific">Pseudomonas viridiflava</name>
    <name type="common">Phytomonas viridiflava</name>
    <dbReference type="NCBI Taxonomy" id="33069"/>
    <lineage>
        <taxon>Bacteria</taxon>
        <taxon>Pseudomonadati</taxon>
        <taxon>Pseudomonadota</taxon>
        <taxon>Gammaproteobacteria</taxon>
        <taxon>Pseudomonadales</taxon>
        <taxon>Pseudomonadaceae</taxon>
        <taxon>Pseudomonas</taxon>
    </lineage>
</organism>